<organism evidence="1">
    <name type="scientific">Zea mays</name>
    <name type="common">Maize</name>
    <dbReference type="NCBI Taxonomy" id="4577"/>
    <lineage>
        <taxon>Eukaryota</taxon>
        <taxon>Viridiplantae</taxon>
        <taxon>Streptophyta</taxon>
        <taxon>Embryophyta</taxon>
        <taxon>Tracheophyta</taxon>
        <taxon>Spermatophyta</taxon>
        <taxon>Magnoliopsida</taxon>
        <taxon>Liliopsida</taxon>
        <taxon>Poales</taxon>
        <taxon>Poaceae</taxon>
        <taxon>PACMAD clade</taxon>
        <taxon>Panicoideae</taxon>
        <taxon>Andropogonodae</taxon>
        <taxon>Andropogoneae</taxon>
        <taxon>Tripsacinae</taxon>
        <taxon>Zea</taxon>
    </lineage>
</organism>
<dbReference type="FunCoup" id="A0A1D6HMY9">
    <property type="interactions" value="2"/>
</dbReference>
<sequence length="222" mass="23061">MGAVLADAEALERADLILLRFGGDGPEEGDVIVGVEAAEVAVAGRVRAEHLHLVEEAVAAEQRVGHADAVRLHRVAMLVVAVAHLRVVEVADAALRPVRASGRQGVAAAAQHGKGCVSQGASTNFASINCSAQSIRCASASSHLAAWAFCVGAASSPTFASTPSPHHRSLFASHHRHVALKFKTCRVGRNGVLRLALSVSSLRWTSTARSSFSLIRCGAAPS</sequence>
<dbReference type="EMBL" id="CM000781">
    <property type="protein sequence ID" value="AQK75679.1"/>
    <property type="molecule type" value="Genomic_DNA"/>
</dbReference>
<dbReference type="InParanoid" id="A0A1D6HMY9"/>
<dbReference type="EMBL" id="CM000781">
    <property type="protein sequence ID" value="AQK75674.1"/>
    <property type="molecule type" value="Genomic_DNA"/>
</dbReference>
<dbReference type="AlphaFoldDB" id="A0A1D6HMY9"/>
<name>A0A1D6HMY9_MAIZE</name>
<protein>
    <submittedName>
        <fullName evidence="1">Uncharacterized protein</fullName>
    </submittedName>
</protein>
<gene>
    <name evidence="1" type="ORF">ZEAMMB73_Zm00001d018345</name>
</gene>
<reference evidence="1" key="1">
    <citation type="submission" date="2015-12" db="EMBL/GenBank/DDBJ databases">
        <title>Update maize B73 reference genome by single molecule sequencing technologies.</title>
        <authorList>
            <consortium name="Maize Genome Sequencing Project"/>
            <person name="Ware D."/>
        </authorList>
    </citation>
    <scope>NUCLEOTIDE SEQUENCE</scope>
    <source>
        <tissue evidence="1">Seedling</tissue>
    </source>
</reference>
<dbReference type="EMBL" id="CM000781">
    <property type="protein sequence ID" value="AQK75678.1"/>
    <property type="molecule type" value="Genomic_DNA"/>
</dbReference>
<proteinExistence type="predicted"/>
<evidence type="ECO:0000313" key="1">
    <source>
        <dbReference type="EMBL" id="AQK75674.1"/>
    </source>
</evidence>
<dbReference type="EMBL" id="CM000781">
    <property type="protein sequence ID" value="AQK75680.1"/>
    <property type="molecule type" value="Genomic_DNA"/>
</dbReference>
<dbReference type="EMBL" id="CM000781">
    <property type="protein sequence ID" value="AQK75672.1"/>
    <property type="molecule type" value="Genomic_DNA"/>
</dbReference>
<accession>A0A1D6HMY9</accession>
<dbReference type="EMBL" id="CM000781">
    <property type="protein sequence ID" value="AQK75677.1"/>
    <property type="molecule type" value="Genomic_DNA"/>
</dbReference>